<accession>E7D246</accession>
<dbReference type="EMBL" id="HQ009801">
    <property type="protein sequence ID" value="ADU04072.1"/>
    <property type="molecule type" value="Genomic_DNA"/>
</dbReference>
<name>E7D246_9ALPH</name>
<evidence type="ECO:0000313" key="1">
    <source>
        <dbReference type="EMBL" id="ADU04072.1"/>
    </source>
</evidence>
<proteinExistence type="predicted"/>
<protein>
    <submittedName>
        <fullName evidence="1">MDV091.5-like protein</fullName>
    </submittedName>
</protein>
<organism evidence="1">
    <name type="scientific">anatid alphaherpesvirus 1</name>
    <dbReference type="NCBI Taxonomy" id="104388"/>
    <lineage>
        <taxon>Viruses</taxon>
        <taxon>Duplodnaviria</taxon>
        <taxon>Heunggongvirae</taxon>
        <taxon>Peploviricota</taxon>
        <taxon>Herviviricetes</taxon>
        <taxon>Herpesvirales</taxon>
        <taxon>Orthoherpesviridae</taxon>
        <taxon>Alphaherpesvirinae</taxon>
        <taxon>Mardivirus</taxon>
        <taxon>Mardivirus anatidalpha1</taxon>
    </lineage>
</organism>
<sequence>MLINLPAQRLRFAGLITTGIPSESSIILAHCLNKMSHKCTEASLVLPGNRPFSSIRVAIDNITTPIARLLLMLLHKPHSLPFRHFVVKGRVRKIFLWSTIVGNGTVVV</sequence>
<reference evidence="1" key="1">
    <citation type="journal article" date="2011" name="Virol. J.">
        <title>Different linkages in the long and short regions of the genomes of duck enteritis virus Clone-03 and VAC Strains.</title>
        <authorList>
            <person name="Liu X."/>
            <person name="Han Z."/>
            <person name="Shao Y."/>
            <person name="Li Y."/>
            <person name="Li H."/>
            <person name="Kong X."/>
            <person name="Liu S."/>
        </authorList>
    </citation>
    <scope>NUCLEOTIDE SEQUENCE</scope>
    <source>
        <strain evidence="1">DEV clone-03</strain>
    </source>
</reference>